<sequence>MPTERKAIALVVGHKEADDRQHLGPLVKLLVEGQLFNMNPLTRVYTAVVPSRGQRRWWEKLRSLAEDKQIHSLR</sequence>
<dbReference type="AlphaFoldDB" id="A0A4S8Q7S1"/>
<accession>A0A4S8Q7S1</accession>
<organism evidence="1 2">
    <name type="scientific">Rhizobium rosettiformans W3</name>
    <dbReference type="NCBI Taxonomy" id="538378"/>
    <lineage>
        <taxon>Bacteria</taxon>
        <taxon>Pseudomonadati</taxon>
        <taxon>Pseudomonadota</taxon>
        <taxon>Alphaproteobacteria</taxon>
        <taxon>Hyphomicrobiales</taxon>
        <taxon>Rhizobiaceae</taxon>
        <taxon>Rhizobium/Agrobacterium group</taxon>
        <taxon>Rhizobium</taxon>
    </lineage>
</organism>
<proteinExistence type="predicted"/>
<comment type="caution">
    <text evidence="1">The sequence shown here is derived from an EMBL/GenBank/DDBJ whole genome shotgun (WGS) entry which is preliminary data.</text>
</comment>
<dbReference type="RefSeq" id="WP_136540352.1">
    <property type="nucleotide sequence ID" value="NZ_STGU01000004.1"/>
</dbReference>
<evidence type="ECO:0000313" key="1">
    <source>
        <dbReference type="EMBL" id="THV36909.1"/>
    </source>
</evidence>
<gene>
    <name evidence="1" type="ORF">FAA86_10465</name>
</gene>
<evidence type="ECO:0000313" key="2">
    <source>
        <dbReference type="Proteomes" id="UP000307378"/>
    </source>
</evidence>
<name>A0A4S8Q7S1_9HYPH</name>
<reference evidence="1 2" key="1">
    <citation type="submission" date="2019-04" db="EMBL/GenBank/DDBJ databases">
        <title>genome sequence of strain W3.</title>
        <authorList>
            <person name="Gao J."/>
            <person name="Sun J."/>
        </authorList>
    </citation>
    <scope>NUCLEOTIDE SEQUENCE [LARGE SCALE GENOMIC DNA]</scope>
    <source>
        <strain evidence="1 2">W3</strain>
    </source>
</reference>
<dbReference type="Proteomes" id="UP000307378">
    <property type="component" value="Unassembled WGS sequence"/>
</dbReference>
<protein>
    <submittedName>
        <fullName evidence="1">Uncharacterized protein</fullName>
    </submittedName>
</protein>
<dbReference type="EMBL" id="STGU01000004">
    <property type="protein sequence ID" value="THV36909.1"/>
    <property type="molecule type" value="Genomic_DNA"/>
</dbReference>